<keyword evidence="1" id="KW-0285">Flavoprotein</keyword>
<dbReference type="GO" id="GO:0004497">
    <property type="term" value="F:monooxygenase activity"/>
    <property type="evidence" value="ECO:0007669"/>
    <property type="project" value="UniProtKB-KW"/>
</dbReference>
<keyword evidence="3" id="KW-0560">Oxidoreductase</keyword>
<dbReference type="GO" id="GO:0016705">
    <property type="term" value="F:oxidoreductase activity, acting on paired donors, with incorporation or reduction of molecular oxygen"/>
    <property type="evidence" value="ECO:0007669"/>
    <property type="project" value="InterPro"/>
</dbReference>
<dbReference type="EMBL" id="CP012752">
    <property type="protein sequence ID" value="ALG09916.1"/>
    <property type="molecule type" value="Genomic_DNA"/>
</dbReference>
<dbReference type="InterPro" id="IPR036661">
    <property type="entry name" value="Luciferase-like_sf"/>
</dbReference>
<protein>
    <recommendedName>
        <fullName evidence="5">Luciferase-like domain-containing protein</fullName>
    </recommendedName>
</protein>
<dbReference type="Gene3D" id="3.20.20.30">
    <property type="entry name" value="Luciferase-like domain"/>
    <property type="match status" value="1"/>
</dbReference>
<evidence type="ECO:0000313" key="7">
    <source>
        <dbReference type="Proteomes" id="UP000063699"/>
    </source>
</evidence>
<feature type="domain" description="Luciferase-like" evidence="5">
    <location>
        <begin position="19"/>
        <end position="166"/>
    </location>
</feature>
<reference evidence="6 7" key="1">
    <citation type="submission" date="2015-07" db="EMBL/GenBank/DDBJ databases">
        <title>Genome sequencing of Kibdelosporangium phytohabitans.</title>
        <authorList>
            <person name="Qin S."/>
            <person name="Xing K."/>
        </authorList>
    </citation>
    <scope>NUCLEOTIDE SEQUENCE [LARGE SCALE GENOMIC DNA]</scope>
    <source>
        <strain evidence="6 7">KLBMP1111</strain>
    </source>
</reference>
<gene>
    <name evidence="6" type="ORF">AOZ06_26150</name>
</gene>
<dbReference type="PANTHER" id="PTHR30011">
    <property type="entry name" value="ALKANESULFONATE MONOOXYGENASE-RELATED"/>
    <property type="match status" value="1"/>
</dbReference>
<dbReference type="Pfam" id="PF00296">
    <property type="entry name" value="Bac_luciferase"/>
    <property type="match status" value="1"/>
</dbReference>
<dbReference type="SUPFAM" id="SSF51679">
    <property type="entry name" value="Bacterial luciferase-like"/>
    <property type="match status" value="1"/>
</dbReference>
<dbReference type="InterPro" id="IPR051260">
    <property type="entry name" value="Diverse_substr_monoxygenases"/>
</dbReference>
<evidence type="ECO:0000256" key="1">
    <source>
        <dbReference type="ARBA" id="ARBA00022630"/>
    </source>
</evidence>
<evidence type="ECO:0000256" key="3">
    <source>
        <dbReference type="ARBA" id="ARBA00023002"/>
    </source>
</evidence>
<keyword evidence="7" id="KW-1185">Reference proteome</keyword>
<dbReference type="InterPro" id="IPR011251">
    <property type="entry name" value="Luciferase-like_dom"/>
</dbReference>
<dbReference type="AlphaFoldDB" id="A0A0N9I502"/>
<dbReference type="Proteomes" id="UP000063699">
    <property type="component" value="Chromosome"/>
</dbReference>
<proteinExistence type="predicted"/>
<keyword evidence="2" id="KW-0288">FMN</keyword>
<name>A0A0N9I502_9PSEU</name>
<sequence>MDPMTALLALVRDPGGALDLPHYVQIAHALERARFDALLLSDTKLDPLVVLPALASVTDHIGLVADTSGVAPYHLARKLASLDHLSGGRAGWLIDTADGDLVTTEYVEVVRQLWDSFSDKAILRDKANARYYDPDQLRTPHHRGEHFTVRGPLNISRPPQGHPVIFQFGSALLGDVFVDRATDVAEFDTVAAVLGHTATLGDRGPYAGATLRENLGLARPEVVR</sequence>
<organism evidence="6 7">
    <name type="scientific">Kibdelosporangium phytohabitans</name>
    <dbReference type="NCBI Taxonomy" id="860235"/>
    <lineage>
        <taxon>Bacteria</taxon>
        <taxon>Bacillati</taxon>
        <taxon>Actinomycetota</taxon>
        <taxon>Actinomycetes</taxon>
        <taxon>Pseudonocardiales</taxon>
        <taxon>Pseudonocardiaceae</taxon>
        <taxon>Kibdelosporangium</taxon>
    </lineage>
</organism>
<evidence type="ECO:0000259" key="5">
    <source>
        <dbReference type="Pfam" id="PF00296"/>
    </source>
</evidence>
<evidence type="ECO:0000256" key="4">
    <source>
        <dbReference type="ARBA" id="ARBA00023033"/>
    </source>
</evidence>
<dbReference type="OrthoDB" id="9135350at2"/>
<dbReference type="STRING" id="860235.AOZ06_26150"/>
<dbReference type="PANTHER" id="PTHR30011:SF16">
    <property type="entry name" value="C2H2 FINGER DOMAIN TRANSCRIPTION FACTOR (EUROFUNG)-RELATED"/>
    <property type="match status" value="1"/>
</dbReference>
<accession>A0A0N9I502</accession>
<keyword evidence="4" id="KW-0503">Monooxygenase</keyword>
<dbReference type="KEGG" id="kphy:AOZ06_26150"/>
<evidence type="ECO:0000256" key="2">
    <source>
        <dbReference type="ARBA" id="ARBA00022643"/>
    </source>
</evidence>
<evidence type="ECO:0000313" key="6">
    <source>
        <dbReference type="EMBL" id="ALG09916.1"/>
    </source>
</evidence>